<dbReference type="Pfam" id="PF02687">
    <property type="entry name" value="FtsX"/>
    <property type="match status" value="2"/>
</dbReference>
<dbReference type="InterPro" id="IPR025857">
    <property type="entry name" value="MacB_PCD"/>
</dbReference>
<dbReference type="EMBL" id="UFYA01000001">
    <property type="protein sequence ID" value="STD04850.1"/>
    <property type="molecule type" value="Genomic_DNA"/>
</dbReference>
<dbReference type="Pfam" id="PF12704">
    <property type="entry name" value="MacB_PCD"/>
    <property type="match status" value="1"/>
</dbReference>
<proteinExistence type="inferred from homology"/>
<dbReference type="InterPro" id="IPR003838">
    <property type="entry name" value="ABC3_permease_C"/>
</dbReference>
<feature type="domain" description="MacB-like periplasmic core" evidence="9">
    <location>
        <begin position="263"/>
        <end position="452"/>
    </location>
</feature>
<gene>
    <name evidence="10" type="ORF">NCTC7915_00327</name>
</gene>
<keyword evidence="10" id="KW-0449">Lipoprotein</keyword>
<feature type="transmembrane region" description="Helical" evidence="7">
    <location>
        <begin position="208"/>
        <end position="232"/>
    </location>
</feature>
<evidence type="ECO:0000256" key="5">
    <source>
        <dbReference type="ARBA" id="ARBA00023136"/>
    </source>
</evidence>
<feature type="domain" description="ABC3 transporter permease C-terminal" evidence="8">
    <location>
        <begin position="486"/>
        <end position="605"/>
    </location>
</feature>
<feature type="transmembrane region" description="Helical" evidence="7">
    <location>
        <begin position="44"/>
        <end position="68"/>
    </location>
</feature>
<comment type="caution">
    <text evidence="10">The sequence shown here is derived from an EMBL/GenBank/DDBJ whole genome shotgun (WGS) entry which is preliminary data.</text>
</comment>
<keyword evidence="4 7" id="KW-1133">Transmembrane helix</keyword>
<accession>A0AA46GZQ5</accession>
<feature type="transmembrane region" description="Helical" evidence="7">
    <location>
        <begin position="534"/>
        <end position="556"/>
    </location>
</feature>
<dbReference type="Proteomes" id="UP000254118">
    <property type="component" value="Unassembled WGS sequence"/>
</dbReference>
<protein>
    <submittedName>
        <fullName evidence="10">Outer membrane-specific lipoprotein transporter subunit LolE</fullName>
    </submittedName>
</protein>
<feature type="transmembrane region" description="Helical" evidence="7">
    <location>
        <begin position="576"/>
        <end position="599"/>
    </location>
</feature>
<keyword evidence="5 7" id="KW-0472">Membrane</keyword>
<dbReference type="PANTHER" id="PTHR30287">
    <property type="entry name" value="MEMBRANE COMPONENT OF PREDICTED ABC SUPERFAMILY METABOLITE UPTAKE TRANSPORTER"/>
    <property type="match status" value="1"/>
</dbReference>
<comment type="similarity">
    <text evidence="6">Belongs to the ABC-4 integral membrane protein family.</text>
</comment>
<keyword evidence="3 7" id="KW-0812">Transmembrane</keyword>
<feature type="domain" description="ABC3 transporter permease C-terminal" evidence="8">
    <location>
        <begin position="51"/>
        <end position="166"/>
    </location>
</feature>
<feature type="transmembrane region" description="Helical" evidence="7">
    <location>
        <begin position="253"/>
        <end position="279"/>
    </location>
</feature>
<feature type="transmembrane region" description="Helical" evidence="7">
    <location>
        <begin position="476"/>
        <end position="503"/>
    </location>
</feature>
<reference evidence="10 11" key="1">
    <citation type="submission" date="2018-06" db="EMBL/GenBank/DDBJ databases">
        <authorList>
            <consortium name="Pathogen Informatics"/>
            <person name="Doyle S."/>
        </authorList>
    </citation>
    <scope>NUCLEOTIDE SEQUENCE [LARGE SCALE GENOMIC DNA]</scope>
    <source>
        <strain evidence="10 11">NCTC7915</strain>
    </source>
</reference>
<dbReference type="GO" id="GO:0005886">
    <property type="term" value="C:plasma membrane"/>
    <property type="evidence" value="ECO:0007669"/>
    <property type="project" value="UniProtKB-SubCell"/>
</dbReference>
<evidence type="ECO:0000259" key="8">
    <source>
        <dbReference type="Pfam" id="PF02687"/>
    </source>
</evidence>
<evidence type="ECO:0000259" key="9">
    <source>
        <dbReference type="Pfam" id="PF12704"/>
    </source>
</evidence>
<organism evidence="10 11">
    <name type="scientific">Dermatophilus congolensis</name>
    <dbReference type="NCBI Taxonomy" id="1863"/>
    <lineage>
        <taxon>Bacteria</taxon>
        <taxon>Bacillati</taxon>
        <taxon>Actinomycetota</taxon>
        <taxon>Actinomycetes</taxon>
        <taxon>Micrococcales</taxon>
        <taxon>Dermatophilaceae</taxon>
        <taxon>Dermatophilus</taxon>
    </lineage>
</organism>
<dbReference type="AlphaFoldDB" id="A0AA46GZQ5"/>
<sequence>MLDGVSVAQWRASHGAGLPAHMTVFDPAQATATFLPLVNAVRGILTACAAASVGLALVLVTTAFAAVIRSRQAVLSTMRCVGASTGWIVRMILAQAFLLGLVCSLFGAALGLLLGWGLTTALTAAGQLGVPQFQAEPLHVFLAVAGGVLVSVASALVVALRVLRAPVVGSLRGSLAPVSSRMAWRLGGLGLLSAITAAVMYMRGGASAGVVAFVLVIVATGLLAAWVLAQCVSHPPFLGWTAWMSASGMRGHWLGSLMTGVFASLVALGIGLALGIVSIGSAMETQISRQFHARDTPNSSNDDIVTAIRRVPGVELVSPISRGQVDLSWSGGNKAVPARSIDPATYFQAADLPWTGTDVPQAKAALTRGGVVLPVALAKQAKINVGDSVTVKADAKKNTVPVVGLYASFATGNQIVLDTSTATQLGITAPSSWNIRVTPGSAPEHVQERMEKALAIFPGVTVTTAGKMRQGARQQLIAYSGGAVGLVALVIALATMAIAGLFAQRTSGRVTEFATLRAVGATVSHIRQIVLWDCLLCAGAAIAVAAPAGFAGAFFLRQFLSGVLQSELPGAPFPAVVVIFVGVAAFVTLANVLIGVFAAGKTTKAQIVAGLR</sequence>
<feature type="transmembrane region" description="Helical" evidence="7">
    <location>
        <begin position="138"/>
        <end position="163"/>
    </location>
</feature>
<evidence type="ECO:0000256" key="2">
    <source>
        <dbReference type="ARBA" id="ARBA00022475"/>
    </source>
</evidence>
<keyword evidence="2" id="KW-1003">Cell membrane</keyword>
<comment type="subcellular location">
    <subcellularLocation>
        <location evidence="1">Cell membrane</location>
        <topology evidence="1">Multi-pass membrane protein</topology>
    </subcellularLocation>
</comment>
<evidence type="ECO:0000256" key="3">
    <source>
        <dbReference type="ARBA" id="ARBA00022692"/>
    </source>
</evidence>
<evidence type="ECO:0000313" key="10">
    <source>
        <dbReference type="EMBL" id="STD04850.1"/>
    </source>
</evidence>
<name>A0AA46GZQ5_9MICO</name>
<evidence type="ECO:0000256" key="4">
    <source>
        <dbReference type="ARBA" id="ARBA00022989"/>
    </source>
</evidence>
<dbReference type="PANTHER" id="PTHR30287:SF2">
    <property type="entry name" value="BLL1001 PROTEIN"/>
    <property type="match status" value="1"/>
</dbReference>
<evidence type="ECO:0000256" key="6">
    <source>
        <dbReference type="ARBA" id="ARBA00038076"/>
    </source>
</evidence>
<evidence type="ECO:0000256" key="7">
    <source>
        <dbReference type="SAM" id="Phobius"/>
    </source>
</evidence>
<evidence type="ECO:0000313" key="11">
    <source>
        <dbReference type="Proteomes" id="UP000254118"/>
    </source>
</evidence>
<evidence type="ECO:0000256" key="1">
    <source>
        <dbReference type="ARBA" id="ARBA00004651"/>
    </source>
</evidence>
<dbReference type="InterPro" id="IPR038766">
    <property type="entry name" value="Membrane_comp_ABC_pdt"/>
</dbReference>
<feature type="transmembrane region" description="Helical" evidence="7">
    <location>
        <begin position="88"/>
        <end position="118"/>
    </location>
</feature>